<evidence type="ECO:0000313" key="2">
    <source>
        <dbReference type="EMBL" id="ABG58025.1"/>
    </source>
</evidence>
<dbReference type="Proteomes" id="UP000001822">
    <property type="component" value="Chromosome"/>
</dbReference>
<sequence>MFKKLSFFIITSIAVFILTKATMEVESPSDGKDTYGYPLRFYTATEVDYILVSAAGLGLVYI</sequence>
<name>A0A6N4SNZ1_CYTH3</name>
<keyword evidence="3" id="KW-1185">Reference proteome</keyword>
<keyword evidence="1" id="KW-1133">Transmembrane helix</keyword>
<protein>
    <submittedName>
        <fullName evidence="2">Uncharacterized protein</fullName>
    </submittedName>
</protein>
<dbReference type="RefSeq" id="WP_011584141.1">
    <property type="nucleotide sequence ID" value="NC_008255.1"/>
</dbReference>
<reference evidence="2 3" key="1">
    <citation type="journal article" date="2007" name="Appl. Environ. Microbiol.">
        <title>Genome sequence of the cellulolytic gliding bacterium Cytophaga hutchinsonii.</title>
        <authorList>
            <person name="Xie G."/>
            <person name="Bruce D.C."/>
            <person name="Challacombe J.F."/>
            <person name="Chertkov O."/>
            <person name="Detter J.C."/>
            <person name="Gilna P."/>
            <person name="Han C.S."/>
            <person name="Lucas S."/>
            <person name="Misra M."/>
            <person name="Myers G.L."/>
            <person name="Richardson P."/>
            <person name="Tapia R."/>
            <person name="Thayer N."/>
            <person name="Thompson L.S."/>
            <person name="Brettin T.S."/>
            <person name="Henrissat B."/>
            <person name="Wilson D.B."/>
            <person name="McBride M.J."/>
        </authorList>
    </citation>
    <scope>NUCLEOTIDE SEQUENCE [LARGE SCALE GENOMIC DNA]</scope>
    <source>
        <strain evidence="3">ATCC 33406 / DSM 1761 / CIP 103989 / NBRC 15051 / NCIMB 9469 / D465</strain>
    </source>
</reference>
<proteinExistence type="predicted"/>
<accession>A0A6N4SNZ1</accession>
<dbReference type="KEGG" id="chu:CHU_0738"/>
<feature type="transmembrane region" description="Helical" evidence="1">
    <location>
        <begin position="39"/>
        <end position="61"/>
    </location>
</feature>
<gene>
    <name evidence="2" type="ordered locus">CHU_0738</name>
</gene>
<keyword evidence="1" id="KW-0812">Transmembrane</keyword>
<organism evidence="2 3">
    <name type="scientific">Cytophaga hutchinsonii (strain ATCC 33406 / DSM 1761 / CIP 103989 / NBRC 15051 / NCIMB 9469 / D465)</name>
    <dbReference type="NCBI Taxonomy" id="269798"/>
    <lineage>
        <taxon>Bacteria</taxon>
        <taxon>Pseudomonadati</taxon>
        <taxon>Bacteroidota</taxon>
        <taxon>Cytophagia</taxon>
        <taxon>Cytophagales</taxon>
        <taxon>Cytophagaceae</taxon>
        <taxon>Cytophaga</taxon>
    </lineage>
</organism>
<dbReference type="EMBL" id="CP000383">
    <property type="protein sequence ID" value="ABG58025.1"/>
    <property type="molecule type" value="Genomic_DNA"/>
</dbReference>
<keyword evidence="1" id="KW-0472">Membrane</keyword>
<dbReference type="OrthoDB" id="771794at2"/>
<dbReference type="AlphaFoldDB" id="A0A6N4SNZ1"/>
<evidence type="ECO:0000313" key="3">
    <source>
        <dbReference type="Proteomes" id="UP000001822"/>
    </source>
</evidence>
<evidence type="ECO:0000256" key="1">
    <source>
        <dbReference type="SAM" id="Phobius"/>
    </source>
</evidence>